<dbReference type="Pfam" id="PF00512">
    <property type="entry name" value="HisKA"/>
    <property type="match status" value="1"/>
</dbReference>
<feature type="transmembrane region" description="Helical" evidence="7">
    <location>
        <begin position="69"/>
        <end position="89"/>
    </location>
</feature>
<dbReference type="PRINTS" id="PR00344">
    <property type="entry name" value="BCTRLSENSOR"/>
</dbReference>
<dbReference type="SUPFAM" id="SSF55874">
    <property type="entry name" value="ATPase domain of HSP90 chaperone/DNA topoisomerase II/histidine kinase"/>
    <property type="match status" value="1"/>
</dbReference>
<protein>
    <recommendedName>
        <fullName evidence="2">histidine kinase</fullName>
        <ecNumber evidence="2">2.7.13.3</ecNumber>
    </recommendedName>
</protein>
<dbReference type="Pfam" id="PF13426">
    <property type="entry name" value="PAS_9"/>
    <property type="match status" value="1"/>
</dbReference>
<evidence type="ECO:0000256" key="1">
    <source>
        <dbReference type="ARBA" id="ARBA00000085"/>
    </source>
</evidence>
<comment type="catalytic activity">
    <reaction evidence="1">
        <text>ATP + protein L-histidine = ADP + protein N-phospho-L-histidine.</text>
        <dbReference type="EC" id="2.7.13.3"/>
    </reaction>
</comment>
<dbReference type="InterPro" id="IPR036097">
    <property type="entry name" value="HisK_dim/P_sf"/>
</dbReference>
<dbReference type="CDD" id="cd00130">
    <property type="entry name" value="PAS"/>
    <property type="match status" value="1"/>
</dbReference>
<feature type="transmembrane region" description="Helical" evidence="7">
    <location>
        <begin position="101"/>
        <end position="123"/>
    </location>
</feature>
<evidence type="ECO:0000256" key="2">
    <source>
        <dbReference type="ARBA" id="ARBA00012438"/>
    </source>
</evidence>
<keyword evidence="7" id="KW-0812">Transmembrane</keyword>
<dbReference type="InterPro" id="IPR003594">
    <property type="entry name" value="HATPase_dom"/>
</dbReference>
<dbReference type="EMBL" id="CP030041">
    <property type="protein sequence ID" value="AWW32334.1"/>
    <property type="molecule type" value="Genomic_DNA"/>
</dbReference>
<dbReference type="PANTHER" id="PTHR43711:SF1">
    <property type="entry name" value="HISTIDINE KINASE 1"/>
    <property type="match status" value="1"/>
</dbReference>
<dbReference type="PANTHER" id="PTHR43711">
    <property type="entry name" value="TWO-COMPONENT HISTIDINE KINASE"/>
    <property type="match status" value="1"/>
</dbReference>
<dbReference type="InterPro" id="IPR003661">
    <property type="entry name" value="HisK_dim/P_dom"/>
</dbReference>
<evidence type="ECO:0000256" key="7">
    <source>
        <dbReference type="SAM" id="Phobius"/>
    </source>
</evidence>
<dbReference type="Gene3D" id="3.30.450.20">
    <property type="entry name" value="PAS domain"/>
    <property type="match status" value="1"/>
</dbReference>
<dbReference type="GO" id="GO:0000155">
    <property type="term" value="F:phosphorelay sensor kinase activity"/>
    <property type="evidence" value="ECO:0007669"/>
    <property type="project" value="InterPro"/>
</dbReference>
<feature type="transmembrane region" description="Helical" evidence="7">
    <location>
        <begin position="6"/>
        <end position="27"/>
    </location>
</feature>
<dbReference type="Pfam" id="PF16927">
    <property type="entry name" value="HisKA_7TM"/>
    <property type="match status" value="1"/>
</dbReference>
<dbReference type="OrthoDB" id="1269247at2"/>
<organism evidence="9 10">
    <name type="scientific">Echinicola strongylocentroti</name>
    <dbReference type="NCBI Taxonomy" id="1795355"/>
    <lineage>
        <taxon>Bacteria</taxon>
        <taxon>Pseudomonadati</taxon>
        <taxon>Bacteroidota</taxon>
        <taxon>Cytophagia</taxon>
        <taxon>Cytophagales</taxon>
        <taxon>Cyclobacteriaceae</taxon>
        <taxon>Echinicola</taxon>
    </lineage>
</organism>
<evidence type="ECO:0000256" key="4">
    <source>
        <dbReference type="ARBA" id="ARBA00022679"/>
    </source>
</evidence>
<dbReference type="SMART" id="SM00387">
    <property type="entry name" value="HATPase_c"/>
    <property type="match status" value="1"/>
</dbReference>
<keyword evidence="7" id="KW-0472">Membrane</keyword>
<gene>
    <name evidence="9" type="ORF">DN752_20535</name>
</gene>
<reference evidence="9 10" key="1">
    <citation type="submission" date="2018-06" db="EMBL/GenBank/DDBJ databases">
        <title>Echinicola strongylocentroti sp. nov., isolated from a sea urchin Strongylocentrotus intermedius.</title>
        <authorList>
            <person name="Bae S.S."/>
        </authorList>
    </citation>
    <scope>NUCLEOTIDE SEQUENCE [LARGE SCALE GENOMIC DNA]</scope>
    <source>
        <strain evidence="9 10">MEBiC08714</strain>
    </source>
</reference>
<keyword evidence="4" id="KW-0808">Transferase</keyword>
<keyword evidence="7" id="KW-1133">Transmembrane helix</keyword>
<keyword evidence="10" id="KW-1185">Reference proteome</keyword>
<dbReference type="Pfam" id="PF02518">
    <property type="entry name" value="HATPase_c"/>
    <property type="match status" value="1"/>
</dbReference>
<dbReference type="AlphaFoldDB" id="A0A2Z4INC1"/>
<feature type="domain" description="Histidine kinase" evidence="8">
    <location>
        <begin position="369"/>
        <end position="584"/>
    </location>
</feature>
<dbReference type="InterPro" id="IPR035965">
    <property type="entry name" value="PAS-like_dom_sf"/>
</dbReference>
<dbReference type="PROSITE" id="PS50109">
    <property type="entry name" value="HIS_KIN"/>
    <property type="match status" value="1"/>
</dbReference>
<dbReference type="EC" id="2.7.13.3" evidence="2"/>
<name>A0A2Z4INC1_9BACT</name>
<feature type="transmembrane region" description="Helical" evidence="7">
    <location>
        <begin position="180"/>
        <end position="200"/>
    </location>
</feature>
<proteinExistence type="predicted"/>
<dbReference type="KEGG" id="est:DN752_20535"/>
<dbReference type="RefSeq" id="WP_112785707.1">
    <property type="nucleotide sequence ID" value="NZ_CP030041.1"/>
</dbReference>
<dbReference type="SUPFAM" id="SSF47384">
    <property type="entry name" value="Homodimeric domain of signal transducing histidine kinase"/>
    <property type="match status" value="1"/>
</dbReference>
<feature type="transmembrane region" description="Helical" evidence="7">
    <location>
        <begin position="143"/>
        <end position="165"/>
    </location>
</feature>
<dbReference type="SUPFAM" id="SSF55785">
    <property type="entry name" value="PYP-like sensor domain (PAS domain)"/>
    <property type="match status" value="1"/>
</dbReference>
<evidence type="ECO:0000259" key="8">
    <source>
        <dbReference type="PROSITE" id="PS50109"/>
    </source>
</evidence>
<dbReference type="Gene3D" id="3.30.565.10">
    <property type="entry name" value="Histidine kinase-like ATPase, C-terminal domain"/>
    <property type="match status" value="1"/>
</dbReference>
<dbReference type="InterPro" id="IPR000014">
    <property type="entry name" value="PAS"/>
</dbReference>
<dbReference type="CDD" id="cd00082">
    <property type="entry name" value="HisKA"/>
    <property type="match status" value="1"/>
</dbReference>
<evidence type="ECO:0000313" key="10">
    <source>
        <dbReference type="Proteomes" id="UP000248688"/>
    </source>
</evidence>
<evidence type="ECO:0000256" key="6">
    <source>
        <dbReference type="ARBA" id="ARBA00023012"/>
    </source>
</evidence>
<dbReference type="InterPro" id="IPR050736">
    <property type="entry name" value="Sensor_HK_Regulatory"/>
</dbReference>
<keyword evidence="3" id="KW-0597">Phosphoprotein</keyword>
<dbReference type="InterPro" id="IPR036890">
    <property type="entry name" value="HATPase_C_sf"/>
</dbReference>
<dbReference type="SMART" id="SM00388">
    <property type="entry name" value="HisKA"/>
    <property type="match status" value="1"/>
</dbReference>
<dbReference type="Proteomes" id="UP000248688">
    <property type="component" value="Chromosome"/>
</dbReference>
<keyword evidence="5 9" id="KW-0418">Kinase</keyword>
<dbReference type="Gene3D" id="1.10.287.130">
    <property type="match status" value="1"/>
</dbReference>
<dbReference type="InterPro" id="IPR004358">
    <property type="entry name" value="Sig_transdc_His_kin-like_C"/>
</dbReference>
<feature type="transmembrane region" description="Helical" evidence="7">
    <location>
        <begin position="212"/>
        <end position="230"/>
    </location>
</feature>
<accession>A0A2Z4INC1</accession>
<sequence>MEFTLSAYSLSLLIFAVLILLFAVFLFARLSKDVRWFGAMMVAVSIWAASDGIMVGMDQLETMLFVVNFEYVGIALVPVFWLLFVLKFVGKEAWLNRKQIACQFIFPLLSIIMVWTNGLHHLHYQKAVVKEMDGLYGLLTSKGPWYIIHTSYFYLAIGFGVYLLVKRLLSTEGVYKKQTFIILLGTLVPWIANILVVFQVGPFNGIDPTPHAFMITCMIVFFGFFELGLFDVKPIARNLVVDSMKNGMLVIDDALRVVDVNPCFTKLINKSTGAITGKHVDDLGFDKSEWGELLQSQDEIIREKVITVNGSPRYFEISSKFLKEGNKRYQGRLLLFRDITQYIQDQRVLEHQARELTELNATKDRLLSIISHDLRNPLNSLTQFLDMVESGWITEEEFKEMLPAFAKNLKHVSGFMENLLEWAYTQIKGEAIKVEAIDIEGEIEEIISLYKGNIDEKSVRIIVSNECSNQAYGDLNMIRLVLRNLISNAIKFCDRADEIRLAVISRGEFIEVSVEDTGIGIDQQNIEKIFSSTPFTTIGTHNEKGTGLGLMLSKDFVEKNGGKIWVESELGIGTKFCFTIPSVLKEPQIASSKSLP</sequence>
<evidence type="ECO:0000313" key="9">
    <source>
        <dbReference type="EMBL" id="AWW32334.1"/>
    </source>
</evidence>
<dbReference type="InterPro" id="IPR005467">
    <property type="entry name" value="His_kinase_dom"/>
</dbReference>
<evidence type="ECO:0000256" key="3">
    <source>
        <dbReference type="ARBA" id="ARBA00022553"/>
    </source>
</evidence>
<feature type="transmembrane region" description="Helical" evidence="7">
    <location>
        <begin position="34"/>
        <end position="57"/>
    </location>
</feature>
<keyword evidence="6" id="KW-0902">Two-component regulatory system</keyword>
<evidence type="ECO:0000256" key="5">
    <source>
        <dbReference type="ARBA" id="ARBA00022777"/>
    </source>
</evidence>
<dbReference type="InterPro" id="IPR031621">
    <property type="entry name" value="HisKA_7TM"/>
</dbReference>